<comment type="caution">
    <text evidence="1">The sequence shown here is derived from an EMBL/GenBank/DDBJ whole genome shotgun (WGS) entry which is preliminary data.</text>
</comment>
<accession>A0A9D4Y3E9</accession>
<sequence length="244" mass="26635">MADDEIDAAGDDATASTTVLNLPLPSLAMVLLAVTTPATAAAFGPTITADPYAPVLPATASGRVSISPPKRLYLCRTLSYEGPVSGYHSVLRTFISAFIASYEINLQPEDELVETGVENDVHIALTIFSFQYVLVNHEYWKYKIKHVRWKITLKVLELMKKCIILMPYCGKLGEIVHNVLFSDASIHNALCHIACTTAHVLEKLNASRFFDPMEIEGLQLAIGSILDILSETTTKLAKISASPT</sequence>
<dbReference type="GO" id="GO:0006606">
    <property type="term" value="P:protein import into nucleus"/>
    <property type="evidence" value="ECO:0007669"/>
    <property type="project" value="TreeGrafter"/>
</dbReference>
<proteinExistence type="predicted"/>
<organism evidence="1 2">
    <name type="scientific">Pisum sativum</name>
    <name type="common">Garden pea</name>
    <name type="synonym">Lathyrus oleraceus</name>
    <dbReference type="NCBI Taxonomy" id="3888"/>
    <lineage>
        <taxon>Eukaryota</taxon>
        <taxon>Viridiplantae</taxon>
        <taxon>Streptophyta</taxon>
        <taxon>Embryophyta</taxon>
        <taxon>Tracheophyta</taxon>
        <taxon>Spermatophyta</taxon>
        <taxon>Magnoliopsida</taxon>
        <taxon>eudicotyledons</taxon>
        <taxon>Gunneridae</taxon>
        <taxon>Pentapetalae</taxon>
        <taxon>rosids</taxon>
        <taxon>fabids</taxon>
        <taxon>Fabales</taxon>
        <taxon>Fabaceae</taxon>
        <taxon>Papilionoideae</taxon>
        <taxon>50 kb inversion clade</taxon>
        <taxon>NPAAA clade</taxon>
        <taxon>Hologalegina</taxon>
        <taxon>IRL clade</taxon>
        <taxon>Fabeae</taxon>
        <taxon>Lathyrus</taxon>
    </lineage>
</organism>
<dbReference type="Proteomes" id="UP001058974">
    <property type="component" value="Chromosome 3"/>
</dbReference>
<dbReference type="PANTHER" id="PTHR31431:SF1">
    <property type="entry name" value="NUCLEOPORIN NUP188"/>
    <property type="match status" value="1"/>
</dbReference>
<evidence type="ECO:0000313" key="1">
    <source>
        <dbReference type="EMBL" id="KAI5432062.1"/>
    </source>
</evidence>
<dbReference type="GO" id="GO:0044611">
    <property type="term" value="C:nuclear pore inner ring"/>
    <property type="evidence" value="ECO:0007669"/>
    <property type="project" value="TreeGrafter"/>
</dbReference>
<name>A0A9D4Y3E9_PEA</name>
<dbReference type="PANTHER" id="PTHR31431">
    <property type="entry name" value="NUCLEOPORIN NUP188 HOMOLOG"/>
    <property type="match status" value="1"/>
</dbReference>
<dbReference type="GO" id="GO:0006405">
    <property type="term" value="P:RNA export from nucleus"/>
    <property type="evidence" value="ECO:0007669"/>
    <property type="project" value="TreeGrafter"/>
</dbReference>
<reference evidence="1 2" key="1">
    <citation type="journal article" date="2022" name="Nat. Genet.">
        <title>Improved pea reference genome and pan-genome highlight genomic features and evolutionary characteristics.</title>
        <authorList>
            <person name="Yang T."/>
            <person name="Liu R."/>
            <person name="Luo Y."/>
            <person name="Hu S."/>
            <person name="Wang D."/>
            <person name="Wang C."/>
            <person name="Pandey M.K."/>
            <person name="Ge S."/>
            <person name="Xu Q."/>
            <person name="Li N."/>
            <person name="Li G."/>
            <person name="Huang Y."/>
            <person name="Saxena R.K."/>
            <person name="Ji Y."/>
            <person name="Li M."/>
            <person name="Yan X."/>
            <person name="He Y."/>
            <person name="Liu Y."/>
            <person name="Wang X."/>
            <person name="Xiang C."/>
            <person name="Varshney R.K."/>
            <person name="Ding H."/>
            <person name="Gao S."/>
            <person name="Zong X."/>
        </authorList>
    </citation>
    <scope>NUCLEOTIDE SEQUENCE [LARGE SCALE GENOMIC DNA]</scope>
    <source>
        <strain evidence="1 2">cv. Zhongwan 6</strain>
    </source>
</reference>
<keyword evidence="2" id="KW-1185">Reference proteome</keyword>
<dbReference type="Gramene" id="Psat03G0599200-T1">
    <property type="protein sequence ID" value="KAI5432062.1"/>
    <property type="gene ID" value="KIW84_035992"/>
</dbReference>
<dbReference type="InterPro" id="IPR044840">
    <property type="entry name" value="Nup188"/>
</dbReference>
<dbReference type="AlphaFoldDB" id="A0A9D4Y3E9"/>
<evidence type="ECO:0000313" key="2">
    <source>
        <dbReference type="Proteomes" id="UP001058974"/>
    </source>
</evidence>
<gene>
    <name evidence="1" type="ORF">KIW84_035992</name>
</gene>
<dbReference type="EMBL" id="JAMSHJ010000003">
    <property type="protein sequence ID" value="KAI5432062.1"/>
    <property type="molecule type" value="Genomic_DNA"/>
</dbReference>
<dbReference type="GO" id="GO:0017056">
    <property type="term" value="F:structural constituent of nuclear pore"/>
    <property type="evidence" value="ECO:0007669"/>
    <property type="project" value="InterPro"/>
</dbReference>
<protein>
    <submittedName>
        <fullName evidence="1">Uncharacterized protein</fullName>
    </submittedName>
</protein>